<comment type="caution">
    <text evidence="7">The sequence shown here is derived from an EMBL/GenBank/DDBJ whole genome shotgun (WGS) entry which is preliminary data.</text>
</comment>
<keyword evidence="2 5" id="KW-0863">Zinc-finger</keyword>
<keyword evidence="8" id="KW-1185">Reference proteome</keyword>
<dbReference type="PANTHER" id="PTHR22716:SF1">
    <property type="entry name" value="ETS CLASS TRANSCRIPTION FACTOR-RELATED"/>
    <property type="match status" value="1"/>
</dbReference>
<name>A0A2G5V4L9_9PELO</name>
<feature type="domain" description="THAP-type" evidence="6">
    <location>
        <begin position="281"/>
        <end position="355"/>
    </location>
</feature>
<keyword evidence="3" id="KW-0862">Zinc</keyword>
<dbReference type="AlphaFoldDB" id="A0A2G5V4L9"/>
<dbReference type="InterPro" id="IPR057432">
    <property type="entry name" value="Lin-15A/B-like_dom"/>
</dbReference>
<protein>
    <recommendedName>
        <fullName evidence="6">THAP-type domain-containing protein</fullName>
    </recommendedName>
</protein>
<evidence type="ECO:0000256" key="3">
    <source>
        <dbReference type="ARBA" id="ARBA00022833"/>
    </source>
</evidence>
<dbReference type="SMART" id="SM00692">
    <property type="entry name" value="DM3"/>
    <property type="match status" value="1"/>
</dbReference>
<evidence type="ECO:0000256" key="1">
    <source>
        <dbReference type="ARBA" id="ARBA00022723"/>
    </source>
</evidence>
<evidence type="ECO:0000256" key="2">
    <source>
        <dbReference type="ARBA" id="ARBA00022771"/>
    </source>
</evidence>
<keyword evidence="4 5" id="KW-0238">DNA-binding</keyword>
<dbReference type="Proteomes" id="UP000230233">
    <property type="component" value="Chromosome II"/>
</dbReference>
<dbReference type="InterPro" id="IPR040129">
    <property type="entry name" value="Lin-15B-like"/>
</dbReference>
<dbReference type="PROSITE" id="PS50950">
    <property type="entry name" value="ZF_THAP"/>
    <property type="match status" value="1"/>
</dbReference>
<gene>
    <name evidence="7" type="primary">Cnig_chr_II.g6330</name>
    <name evidence="7" type="ORF">B9Z55_006330</name>
</gene>
<dbReference type="OrthoDB" id="5822927at2759"/>
<dbReference type="GO" id="GO:0008270">
    <property type="term" value="F:zinc ion binding"/>
    <property type="evidence" value="ECO:0007669"/>
    <property type="project" value="UniProtKB-KW"/>
</dbReference>
<dbReference type="GO" id="GO:0003677">
    <property type="term" value="F:DNA binding"/>
    <property type="evidence" value="ECO:0007669"/>
    <property type="project" value="UniProtKB-UniRule"/>
</dbReference>
<organism evidence="7 8">
    <name type="scientific">Caenorhabditis nigoni</name>
    <dbReference type="NCBI Taxonomy" id="1611254"/>
    <lineage>
        <taxon>Eukaryota</taxon>
        <taxon>Metazoa</taxon>
        <taxon>Ecdysozoa</taxon>
        <taxon>Nematoda</taxon>
        <taxon>Chromadorea</taxon>
        <taxon>Rhabditida</taxon>
        <taxon>Rhabditina</taxon>
        <taxon>Rhabditomorpha</taxon>
        <taxon>Rhabditoidea</taxon>
        <taxon>Rhabditidae</taxon>
        <taxon>Peloderinae</taxon>
        <taxon>Caenorhabditis</taxon>
    </lineage>
</organism>
<dbReference type="Pfam" id="PF25375">
    <property type="entry name" value="Lin-15B"/>
    <property type="match status" value="1"/>
</dbReference>
<reference evidence="8" key="1">
    <citation type="submission" date="2017-10" db="EMBL/GenBank/DDBJ databases">
        <title>Rapid genome shrinkage in a self-fertile nematode reveals novel sperm competition proteins.</title>
        <authorList>
            <person name="Yin D."/>
            <person name="Schwarz E.M."/>
            <person name="Thomas C.G."/>
            <person name="Felde R.L."/>
            <person name="Korf I.F."/>
            <person name="Cutter A.D."/>
            <person name="Schartner C.M."/>
            <person name="Ralston E.J."/>
            <person name="Meyer B.J."/>
            <person name="Haag E.S."/>
        </authorList>
    </citation>
    <scope>NUCLEOTIDE SEQUENCE [LARGE SCALE GENOMIC DNA]</scope>
    <source>
        <strain evidence="8">JU1422</strain>
    </source>
</reference>
<dbReference type="EMBL" id="PDUG01000002">
    <property type="protein sequence ID" value="PIC46735.1"/>
    <property type="molecule type" value="Genomic_DNA"/>
</dbReference>
<dbReference type="InterPro" id="IPR006612">
    <property type="entry name" value="THAP_Znf"/>
</dbReference>
<sequence>MSQTDLLDKNVPGLSCAQHENYEQDSAQSGTPAAPAIKKRFVLVSRRIVTVHGPLPAAGASCFPPIIGQMSLASSQGIKISHRVCLICRLMKPVSEIVIITDKNDKLFVILSAIYRRKMDFTPANRMYKHSPFYACSSHLPEASAEILKMFGVSSTVRILKARSRKASQVEAFARHVSRNSYISVDKLLSLAYSFTQKHPHPFEPVGPVVREEEEPCEETIECKSDVQTEAIVPKCFREPRKQRFEKEDKESVSSLLRIIRREPIHLPIDRHIYPKSVLQRPIKCCYCFEIHEKEAMLNIPKTRTRIALWAESIGNEFSERLWRNPVNYMCKKHFTKYDLSPQGRLRRNAMPNFAPQLEVHTFKIYGDRFVKVDENHMDDDRGDSSDIDIEN</sequence>
<dbReference type="PANTHER" id="PTHR22716">
    <property type="entry name" value="ETS CLASS TRANSCRIPTION FACTOR-RELATED-RELATED"/>
    <property type="match status" value="1"/>
</dbReference>
<evidence type="ECO:0000256" key="4">
    <source>
        <dbReference type="ARBA" id="ARBA00023125"/>
    </source>
</evidence>
<evidence type="ECO:0000256" key="5">
    <source>
        <dbReference type="PROSITE-ProRule" id="PRU00309"/>
    </source>
</evidence>
<keyword evidence="1" id="KW-0479">Metal-binding</keyword>
<dbReference type="GO" id="GO:0040027">
    <property type="term" value="P:negative regulation of vulval development"/>
    <property type="evidence" value="ECO:0007669"/>
    <property type="project" value="InterPro"/>
</dbReference>
<accession>A0A2G5V4L9</accession>
<evidence type="ECO:0000313" key="8">
    <source>
        <dbReference type="Proteomes" id="UP000230233"/>
    </source>
</evidence>
<proteinExistence type="predicted"/>
<evidence type="ECO:0000259" key="6">
    <source>
        <dbReference type="PROSITE" id="PS50950"/>
    </source>
</evidence>
<evidence type="ECO:0000313" key="7">
    <source>
        <dbReference type="EMBL" id="PIC46735.1"/>
    </source>
</evidence>